<evidence type="ECO:0000313" key="2">
    <source>
        <dbReference type="Proteomes" id="UP000749471"/>
    </source>
</evidence>
<organism evidence="1 2">
    <name type="scientific">Tissierella simiarum</name>
    <dbReference type="NCBI Taxonomy" id="2841534"/>
    <lineage>
        <taxon>Bacteria</taxon>
        <taxon>Bacillati</taxon>
        <taxon>Bacillota</taxon>
        <taxon>Tissierellia</taxon>
        <taxon>Tissierellales</taxon>
        <taxon>Tissierellaceae</taxon>
        <taxon>Tissierella</taxon>
    </lineage>
</organism>
<gene>
    <name evidence="1" type="ORF">KQI42_01625</name>
</gene>
<proteinExistence type="predicted"/>
<name>A0ABS6E284_9FIRM</name>
<dbReference type="Proteomes" id="UP000749471">
    <property type="component" value="Unassembled WGS sequence"/>
</dbReference>
<comment type="caution">
    <text evidence="1">The sequence shown here is derived from an EMBL/GenBank/DDBJ whole genome shotgun (WGS) entry which is preliminary data.</text>
</comment>
<dbReference type="RefSeq" id="WP_216516079.1">
    <property type="nucleotide sequence ID" value="NZ_JAHLPM010000001.1"/>
</dbReference>
<dbReference type="InterPro" id="IPR021321">
    <property type="entry name" value="DUF2922"/>
</dbReference>
<dbReference type="EMBL" id="JAHLPM010000001">
    <property type="protein sequence ID" value="MBU5436686.1"/>
    <property type="molecule type" value="Genomic_DNA"/>
</dbReference>
<accession>A0ABS6E284</accession>
<dbReference type="Pfam" id="PF11148">
    <property type="entry name" value="DUF2922"/>
    <property type="match status" value="1"/>
</dbReference>
<reference evidence="1 2" key="1">
    <citation type="submission" date="2021-06" db="EMBL/GenBank/DDBJ databases">
        <authorList>
            <person name="Sun Q."/>
            <person name="Li D."/>
        </authorList>
    </citation>
    <scope>NUCLEOTIDE SEQUENCE [LARGE SCALE GENOMIC DNA]</scope>
    <source>
        <strain evidence="1 2">MSJ-40</strain>
    </source>
</reference>
<protein>
    <submittedName>
        <fullName evidence="1">DUF2922 domain-containing protein</fullName>
    </submittedName>
</protein>
<evidence type="ECO:0000313" key="1">
    <source>
        <dbReference type="EMBL" id="MBU5436686.1"/>
    </source>
</evidence>
<sequence length="72" mass="7877">MEKSRLEMEFIDMGSKKFRIAIDEPKNGITPQEVKDAMEAIVASNIFTSAEGDLAGVIGAKIVTTTVNELEF</sequence>
<keyword evidence="2" id="KW-1185">Reference proteome</keyword>